<dbReference type="InterPro" id="IPR010435">
    <property type="entry name" value="C5a/SBT2-like_Fn3"/>
</dbReference>
<name>A0A161WAP0_COLIC</name>
<dbReference type="InterPro" id="IPR023827">
    <property type="entry name" value="Peptidase_S8_Asp-AS"/>
</dbReference>
<evidence type="ECO:0000259" key="10">
    <source>
        <dbReference type="Pfam" id="PF06280"/>
    </source>
</evidence>
<proteinExistence type="inferred from homology"/>
<comment type="similarity">
    <text evidence="1 7 8">Belongs to the peptidase S8 family.</text>
</comment>
<dbReference type="AlphaFoldDB" id="A0A161WAP0"/>
<dbReference type="Proteomes" id="UP000076584">
    <property type="component" value="Unassembled WGS sequence"/>
</dbReference>
<evidence type="ECO:0000256" key="7">
    <source>
        <dbReference type="PROSITE-ProRule" id="PRU01240"/>
    </source>
</evidence>
<reference evidence="11 12" key="1">
    <citation type="submission" date="2015-06" db="EMBL/GenBank/DDBJ databases">
        <title>Survival trade-offs in plant roots during colonization by closely related pathogenic and mutualistic fungi.</title>
        <authorList>
            <person name="Hacquard S."/>
            <person name="Kracher B."/>
            <person name="Hiruma K."/>
            <person name="Weinman A."/>
            <person name="Muench P."/>
            <person name="Garrido Oter R."/>
            <person name="Ver Loren van Themaat E."/>
            <person name="Dallerey J.-F."/>
            <person name="Damm U."/>
            <person name="Henrissat B."/>
            <person name="Lespinet O."/>
            <person name="Thon M."/>
            <person name="Kemen E."/>
            <person name="McHardy A.C."/>
            <person name="Schulze-Lefert P."/>
            <person name="O'Connell R.J."/>
        </authorList>
    </citation>
    <scope>NUCLEOTIDE SEQUENCE [LARGE SCALE GENOMIC DNA]</scope>
    <source>
        <strain evidence="11 12">MAFF 238704</strain>
    </source>
</reference>
<dbReference type="InterPro" id="IPR023828">
    <property type="entry name" value="Peptidase_S8_Ser-AS"/>
</dbReference>
<feature type="domain" description="C5a peptidase/Subtilisin-like protease SBT2-like Fn3-like" evidence="10">
    <location>
        <begin position="640"/>
        <end position="757"/>
    </location>
</feature>
<feature type="active site" description="Charge relay system" evidence="6 7">
    <location>
        <position position="192"/>
    </location>
</feature>
<dbReference type="SUPFAM" id="SSF52743">
    <property type="entry name" value="Subtilisin-like"/>
    <property type="match status" value="1"/>
</dbReference>
<feature type="active site" description="Charge relay system" evidence="6 7">
    <location>
        <position position="227"/>
    </location>
</feature>
<dbReference type="InterPro" id="IPR000209">
    <property type="entry name" value="Peptidase_S8/S53_dom"/>
</dbReference>
<evidence type="ECO:0000313" key="11">
    <source>
        <dbReference type="EMBL" id="KZL84385.1"/>
    </source>
</evidence>
<dbReference type="GO" id="GO:0016020">
    <property type="term" value="C:membrane"/>
    <property type="evidence" value="ECO:0007669"/>
    <property type="project" value="InterPro"/>
</dbReference>
<evidence type="ECO:0000256" key="4">
    <source>
        <dbReference type="ARBA" id="ARBA00022801"/>
    </source>
</evidence>
<dbReference type="Pfam" id="PF06280">
    <property type="entry name" value="fn3_5"/>
    <property type="match status" value="1"/>
</dbReference>
<dbReference type="Gene3D" id="3.40.50.200">
    <property type="entry name" value="Peptidase S8/S53 domain"/>
    <property type="match status" value="2"/>
</dbReference>
<protein>
    <submittedName>
        <fullName evidence="11">Serin endopeptidase</fullName>
    </submittedName>
</protein>
<organism evidence="11 12">
    <name type="scientific">Colletotrichum incanum</name>
    <name type="common">Soybean anthracnose fungus</name>
    <dbReference type="NCBI Taxonomy" id="1573173"/>
    <lineage>
        <taxon>Eukaryota</taxon>
        <taxon>Fungi</taxon>
        <taxon>Dikarya</taxon>
        <taxon>Ascomycota</taxon>
        <taxon>Pezizomycotina</taxon>
        <taxon>Sordariomycetes</taxon>
        <taxon>Hypocreomycetidae</taxon>
        <taxon>Glomerellales</taxon>
        <taxon>Glomerellaceae</taxon>
        <taxon>Colletotrichum</taxon>
        <taxon>Colletotrichum spaethianum species complex</taxon>
    </lineage>
</organism>
<evidence type="ECO:0000256" key="8">
    <source>
        <dbReference type="RuleBase" id="RU003355"/>
    </source>
</evidence>
<sequence>LTPVFVHERSAAMKSLFKQAFSAACLPWLASAAFNEALVVEFDGSVQLTSETLIDQTQISLAESGLDCTASPRYYFTHSLFKGASFNVNCKNDRVTQKTVLMNVQSINGILKAWPVTFTQPAIQNANLPSISDDGHTSRGFGKYELDLSRRSPVHIRDRALIDTLSTHVDTRVSKLHATNVTGSGIRVAVIDSGFDVDTLGLSKTKIAYAHDLTDDDNDVQDNCSIHGTHVLGIVGAKGNEAKYGVTGVAPEATYEVYRIQACDEQGVSNDILINAFLQAADRGVDIITCSYGGGLAFPEDPWSAVATRLFDNGTYVSLPTGNGGPGIFSGGSPGAADAITSVGSADNSVTPYYTWEGNWTAGDDAGSLRFTPGTPFDFPPNQKLTLWTSNTPISSDCQLLPDKTALPADLSHVIFLSQYDQCWKAPNGTTISLTHEFGIPYVLYYSRSNFTVSDGPLFIEVARDRNLKGAATVDFATASQLLRAKEQHGLVEVFLPNDVSVANEHLVYKANNLSGLLGSRFTSWGPSLRARSMPLFLAPGGNILSTFPEKLGGWGVVGGTSMATPFAAGVAALVKQQHPDYTPEEIQAVIATTARPVKWNDSRGKTEDFLAPTFQQGGGLVDAWNAVHSTTLLSTASLSFNDTTNRPKKLTFSIRNMDKSTITYRLSHVGASSGYVLEKADWYNLTKAEAYPVYADVSITPSTISIEPGNSATVSVSIIKEPALPNAATLVSYFGGYVTIEAEGSADINKLSLPYTGFGAPLSTLRTINQADSHQSVWNSTNSTPSKMEEGRVFTCTLNITADVPASFPDNLYPGVEIVLFMQTRDMSISILDANTGKEIVKSYQSTPADTWGPGSTWYWDGSDGNKTFVPAGTYIWHVKALRLNGHPEKKEDWDIYETGKWVLKYASNSTIVPSNSTSLA</sequence>
<dbReference type="InterPro" id="IPR036852">
    <property type="entry name" value="Peptidase_S8/S53_dom_sf"/>
</dbReference>
<dbReference type="PANTHER" id="PTHR43806:SF66">
    <property type="entry name" value="SERIN ENDOPEPTIDASE"/>
    <property type="match status" value="1"/>
</dbReference>
<dbReference type="Gene3D" id="2.60.40.4070">
    <property type="match status" value="1"/>
</dbReference>
<comment type="caution">
    <text evidence="11">The sequence shown here is derived from an EMBL/GenBank/DDBJ whole genome shotgun (WGS) entry which is preliminary data.</text>
</comment>
<dbReference type="GO" id="GO:0006508">
    <property type="term" value="P:proteolysis"/>
    <property type="evidence" value="ECO:0007669"/>
    <property type="project" value="UniProtKB-KW"/>
</dbReference>
<keyword evidence="4 7" id="KW-0378">Hydrolase</keyword>
<dbReference type="PROSITE" id="PS00138">
    <property type="entry name" value="SUBTILASE_SER"/>
    <property type="match status" value="1"/>
</dbReference>
<dbReference type="PROSITE" id="PS51892">
    <property type="entry name" value="SUBTILASE"/>
    <property type="match status" value="1"/>
</dbReference>
<keyword evidence="2 7" id="KW-0645">Protease</keyword>
<dbReference type="PANTHER" id="PTHR43806">
    <property type="entry name" value="PEPTIDASE S8"/>
    <property type="match status" value="1"/>
</dbReference>
<dbReference type="Pfam" id="PF00082">
    <property type="entry name" value="Peptidase_S8"/>
    <property type="match status" value="1"/>
</dbReference>
<dbReference type="GO" id="GO:0004252">
    <property type="term" value="F:serine-type endopeptidase activity"/>
    <property type="evidence" value="ECO:0007669"/>
    <property type="project" value="UniProtKB-UniRule"/>
</dbReference>
<dbReference type="PRINTS" id="PR00723">
    <property type="entry name" value="SUBTILISIN"/>
</dbReference>
<keyword evidence="12" id="KW-1185">Reference proteome</keyword>
<gene>
    <name evidence="11" type="ORF">CI238_06829</name>
</gene>
<dbReference type="InterPro" id="IPR050131">
    <property type="entry name" value="Peptidase_S8_subtilisin-like"/>
</dbReference>
<evidence type="ECO:0000256" key="3">
    <source>
        <dbReference type="ARBA" id="ARBA00022729"/>
    </source>
</evidence>
<evidence type="ECO:0000256" key="1">
    <source>
        <dbReference type="ARBA" id="ARBA00011073"/>
    </source>
</evidence>
<dbReference type="InterPro" id="IPR015500">
    <property type="entry name" value="Peptidase_S8_subtilisin-rel"/>
</dbReference>
<keyword evidence="3" id="KW-0732">Signal</keyword>
<dbReference type="EMBL" id="LFIW01000875">
    <property type="protein sequence ID" value="KZL84385.1"/>
    <property type="molecule type" value="Genomic_DNA"/>
</dbReference>
<evidence type="ECO:0000313" key="12">
    <source>
        <dbReference type="Proteomes" id="UP000076584"/>
    </source>
</evidence>
<evidence type="ECO:0000256" key="5">
    <source>
        <dbReference type="ARBA" id="ARBA00022825"/>
    </source>
</evidence>
<dbReference type="PROSITE" id="PS00136">
    <property type="entry name" value="SUBTILASE_ASP"/>
    <property type="match status" value="1"/>
</dbReference>
<evidence type="ECO:0000259" key="9">
    <source>
        <dbReference type="Pfam" id="PF00082"/>
    </source>
</evidence>
<accession>A0A161WAP0</accession>
<evidence type="ECO:0000256" key="6">
    <source>
        <dbReference type="PIRSR" id="PIRSR615500-1"/>
    </source>
</evidence>
<evidence type="ECO:0000256" key="2">
    <source>
        <dbReference type="ARBA" id="ARBA00022670"/>
    </source>
</evidence>
<feature type="active site" description="Charge relay system" evidence="6 7">
    <location>
        <position position="562"/>
    </location>
</feature>
<dbReference type="Gene3D" id="2.60.40.1710">
    <property type="entry name" value="Subtilisin-like superfamily"/>
    <property type="match status" value="1"/>
</dbReference>
<feature type="domain" description="Peptidase S8/S53" evidence="9">
    <location>
        <begin position="183"/>
        <end position="601"/>
    </location>
</feature>
<dbReference type="STRING" id="1573173.A0A161WAP0"/>
<feature type="non-terminal residue" evidence="11">
    <location>
        <position position="1"/>
    </location>
</feature>
<keyword evidence="5 7" id="KW-0720">Serine protease</keyword>